<sequence>MRHSSDGGDPPAPPATRSGSGSGAGSASEIELRAFLRPIGTPLPLGFLGLAGATTALAGLQLGWFPVLEWPHVGLVVVAFAVPLQLLASVYGFLARDAVAGTGMGVLAGTWLAIGLVMLNSLPGSTSGALGVLLIAAAVCLLVPLLSARASKLAASAVLGMAAIRFAVTGVYLLTAEAAWKTAAGVCGVVLAAIAVCAALAFESESGPGRTLLPTLRTGAGRRQMTAPPERANIGHEPGVRPTL</sequence>
<evidence type="ECO:0000313" key="3">
    <source>
        <dbReference type="EMBL" id="UNS95871.1"/>
    </source>
</evidence>
<proteinExistence type="predicted"/>
<gene>
    <name evidence="3" type="ORF">MMF93_04700</name>
</gene>
<name>A0ABY3XN75_9ACTN</name>
<dbReference type="Proteomes" id="UP001202244">
    <property type="component" value="Chromosome"/>
</dbReference>
<feature type="transmembrane region" description="Helical" evidence="2">
    <location>
        <begin position="128"/>
        <end position="146"/>
    </location>
</feature>
<organism evidence="3 4">
    <name type="scientific">Streptomyces tubbatahanensis</name>
    <dbReference type="NCBI Taxonomy" id="2923272"/>
    <lineage>
        <taxon>Bacteria</taxon>
        <taxon>Bacillati</taxon>
        <taxon>Actinomycetota</taxon>
        <taxon>Actinomycetes</taxon>
        <taxon>Kitasatosporales</taxon>
        <taxon>Streptomycetaceae</taxon>
        <taxon>Streptomyces</taxon>
    </lineage>
</organism>
<dbReference type="EMBL" id="CP093846">
    <property type="protein sequence ID" value="UNS95871.1"/>
    <property type="molecule type" value="Genomic_DNA"/>
</dbReference>
<feature type="region of interest" description="Disordered" evidence="1">
    <location>
        <begin position="213"/>
        <end position="244"/>
    </location>
</feature>
<evidence type="ECO:0000313" key="4">
    <source>
        <dbReference type="Proteomes" id="UP001202244"/>
    </source>
</evidence>
<keyword evidence="2" id="KW-1133">Transmembrane helix</keyword>
<accession>A0ABY3XN75</accession>
<evidence type="ECO:0000256" key="1">
    <source>
        <dbReference type="SAM" id="MobiDB-lite"/>
    </source>
</evidence>
<reference evidence="3 4" key="1">
    <citation type="journal article" date="2023" name="Microbiol. Spectr.">
        <title>Synergy between Genome Mining, Metabolomics, and Bioinformatics Uncovers Antibacterial Chlorinated Carbazole Alkaloids and Their Biosynthetic Gene Cluster from Streptomyces tubbatahanensis sp. nov., a Novel Actinomycete Isolated from Sulu Sea, Philippines.</title>
        <authorList>
            <person name="Tenebro C.P."/>
            <person name="Trono D.J.V.L."/>
            <person name="Balida L.A.P."/>
            <person name="Bayog L.K.A."/>
            <person name="Bruna J.R."/>
            <person name="Sabido E.M."/>
            <person name="Caspe D.P.C."/>
            <person name="de Los Santos E.L.C."/>
            <person name="Saludes J.P."/>
            <person name="Dalisay D.S."/>
        </authorList>
    </citation>
    <scope>NUCLEOTIDE SEQUENCE [LARGE SCALE GENOMIC DNA]</scope>
    <source>
        <strain evidence="3 4">DSD3025</strain>
    </source>
</reference>
<keyword evidence="2" id="KW-0472">Membrane</keyword>
<feature type="transmembrane region" description="Helical" evidence="2">
    <location>
        <begin position="43"/>
        <end position="64"/>
    </location>
</feature>
<evidence type="ECO:0000256" key="2">
    <source>
        <dbReference type="SAM" id="Phobius"/>
    </source>
</evidence>
<protein>
    <recommendedName>
        <fullName evidence="5">Integral membrane protein</fullName>
    </recommendedName>
</protein>
<keyword evidence="4" id="KW-1185">Reference proteome</keyword>
<evidence type="ECO:0008006" key="5">
    <source>
        <dbReference type="Google" id="ProtNLM"/>
    </source>
</evidence>
<feature type="transmembrane region" description="Helical" evidence="2">
    <location>
        <begin position="101"/>
        <end position="122"/>
    </location>
</feature>
<feature type="transmembrane region" description="Helical" evidence="2">
    <location>
        <begin position="153"/>
        <end position="174"/>
    </location>
</feature>
<feature type="transmembrane region" description="Helical" evidence="2">
    <location>
        <begin position="70"/>
        <end position="94"/>
    </location>
</feature>
<dbReference type="RefSeq" id="WP_242749799.1">
    <property type="nucleotide sequence ID" value="NZ_CP093846.1"/>
</dbReference>
<keyword evidence="2" id="KW-0812">Transmembrane</keyword>
<feature type="region of interest" description="Disordered" evidence="1">
    <location>
        <begin position="1"/>
        <end position="25"/>
    </location>
</feature>
<feature type="transmembrane region" description="Helical" evidence="2">
    <location>
        <begin position="180"/>
        <end position="202"/>
    </location>
</feature>